<comment type="subcellular location">
    <subcellularLocation>
        <location evidence="1">Membrane</location>
        <topology evidence="1">Single-pass membrane protein</topology>
    </subcellularLocation>
</comment>
<dbReference type="FunCoup" id="A0A672Z2G1">
    <property type="interactions" value="96"/>
</dbReference>
<accession>A0A672Z2G1</accession>
<protein>
    <recommendedName>
        <fullName evidence="8">Glycosyltransferase family 92 protein</fullName>
        <ecNumber evidence="8">2.4.1.-</ecNumber>
    </recommendedName>
</protein>
<dbReference type="EC" id="2.4.1.-" evidence="8"/>
<reference evidence="9" key="2">
    <citation type="submission" date="2025-08" db="UniProtKB">
        <authorList>
            <consortium name="Ensembl"/>
        </authorList>
    </citation>
    <scope>IDENTIFICATION</scope>
</reference>
<dbReference type="PANTHER" id="PTHR21461">
    <property type="entry name" value="GLYCOSYLTRANSFERASE FAMILY 92 PROTEIN"/>
    <property type="match status" value="1"/>
</dbReference>
<evidence type="ECO:0000313" key="9">
    <source>
        <dbReference type="Ensembl" id="ENSSORP00005010985.1"/>
    </source>
</evidence>
<dbReference type="Proteomes" id="UP000472271">
    <property type="component" value="Chromosome 22"/>
</dbReference>
<evidence type="ECO:0000313" key="10">
    <source>
        <dbReference type="Proteomes" id="UP000472271"/>
    </source>
</evidence>
<gene>
    <name evidence="9" type="primary">LOC115413848</name>
</gene>
<dbReference type="PANTHER" id="PTHR21461:SF45">
    <property type="entry name" value="GLYCOSYLTRANSFERASE FAMILY 92 PROTEIN"/>
    <property type="match status" value="1"/>
</dbReference>
<keyword evidence="7 8" id="KW-0472">Membrane</keyword>
<dbReference type="Pfam" id="PF01697">
    <property type="entry name" value="Glyco_transf_92"/>
    <property type="match status" value="1"/>
</dbReference>
<dbReference type="InterPro" id="IPR008166">
    <property type="entry name" value="Glyco_transf_92"/>
</dbReference>
<evidence type="ECO:0000256" key="2">
    <source>
        <dbReference type="ARBA" id="ARBA00007647"/>
    </source>
</evidence>
<evidence type="ECO:0000256" key="6">
    <source>
        <dbReference type="ARBA" id="ARBA00022989"/>
    </source>
</evidence>
<evidence type="ECO:0000256" key="8">
    <source>
        <dbReference type="RuleBase" id="RU366017"/>
    </source>
</evidence>
<reference evidence="9" key="1">
    <citation type="submission" date="2019-06" db="EMBL/GenBank/DDBJ databases">
        <authorList>
            <consortium name="Wellcome Sanger Institute Data Sharing"/>
        </authorList>
    </citation>
    <scope>NUCLEOTIDE SEQUENCE [LARGE SCALE GENOMIC DNA]</scope>
</reference>
<organism evidence="9 10">
    <name type="scientific">Sphaeramia orbicularis</name>
    <name type="common">orbiculate cardinalfish</name>
    <dbReference type="NCBI Taxonomy" id="375764"/>
    <lineage>
        <taxon>Eukaryota</taxon>
        <taxon>Metazoa</taxon>
        <taxon>Chordata</taxon>
        <taxon>Craniata</taxon>
        <taxon>Vertebrata</taxon>
        <taxon>Euteleostomi</taxon>
        <taxon>Actinopterygii</taxon>
        <taxon>Neopterygii</taxon>
        <taxon>Teleostei</taxon>
        <taxon>Neoteleostei</taxon>
        <taxon>Acanthomorphata</taxon>
        <taxon>Gobiaria</taxon>
        <taxon>Kurtiformes</taxon>
        <taxon>Apogonoidei</taxon>
        <taxon>Apogonidae</taxon>
        <taxon>Apogoninae</taxon>
        <taxon>Sphaeramia</taxon>
    </lineage>
</organism>
<keyword evidence="3 8" id="KW-0328">Glycosyltransferase</keyword>
<dbReference type="InParanoid" id="A0A672Z2G1"/>
<keyword evidence="6 8" id="KW-1133">Transmembrane helix</keyword>
<dbReference type="GO" id="GO:0016757">
    <property type="term" value="F:glycosyltransferase activity"/>
    <property type="evidence" value="ECO:0007669"/>
    <property type="project" value="UniProtKB-UniRule"/>
</dbReference>
<evidence type="ECO:0000256" key="4">
    <source>
        <dbReference type="ARBA" id="ARBA00022679"/>
    </source>
</evidence>
<sequence>MGKGKIFRRRFIIIIFIPIFILTLMFLDKWKQSIPNLVRSKTLDICSIPVTTQTITPLSDTKHLMVSAYKDQRERGYDVRIIGIFRVDSIQPLRCLFCCGRLFTSATPAKILQHPEYFGFPFVTTDVMCQIPTNCSTTHVSLIPQTSNVDESKFMWLPIRNQRTDGKEDMKLQFNFTVCISNLFEDYNNVLQFTQTLEMYRLLGVDRVKEGFVEIVPWPIHRYLKPSTGWLFSKHGGDVHYYGQMTTLNDCIYRSMARSRYVLLNDIDEIIIPYQHPDLMSMMKTLQHQHPNTAVFRIESHVFPKIYSEPSKKFDLPHWNGVPGMNILEYIYKEEPDKNIYHPGKMILQPKMVVQTSVHDVLSFSGQRYNVPPDFCHIIHVRFSKRGLPLEQLHEDKRLWDFHEQLIPNVDRVLKNVGMLRLEEHS</sequence>
<dbReference type="Ensembl" id="ENSSORT00005011359.1">
    <property type="protein sequence ID" value="ENSSORP00005010985.1"/>
    <property type="gene ID" value="ENSSORG00005005938.1"/>
</dbReference>
<dbReference type="GO" id="GO:0016020">
    <property type="term" value="C:membrane"/>
    <property type="evidence" value="ECO:0007669"/>
    <property type="project" value="UniProtKB-SubCell"/>
</dbReference>
<proteinExistence type="inferred from homology"/>
<dbReference type="GO" id="GO:0005737">
    <property type="term" value="C:cytoplasm"/>
    <property type="evidence" value="ECO:0007669"/>
    <property type="project" value="TreeGrafter"/>
</dbReference>
<evidence type="ECO:0000256" key="3">
    <source>
        <dbReference type="ARBA" id="ARBA00022676"/>
    </source>
</evidence>
<evidence type="ECO:0000256" key="5">
    <source>
        <dbReference type="ARBA" id="ARBA00022692"/>
    </source>
</evidence>
<name>A0A672Z2G1_9TELE</name>
<keyword evidence="4 8" id="KW-0808">Transferase</keyword>
<reference evidence="9" key="3">
    <citation type="submission" date="2025-09" db="UniProtKB">
        <authorList>
            <consortium name="Ensembl"/>
        </authorList>
    </citation>
    <scope>IDENTIFICATION</scope>
</reference>
<dbReference type="AlphaFoldDB" id="A0A672Z2G1"/>
<keyword evidence="5 8" id="KW-0812">Transmembrane</keyword>
<comment type="similarity">
    <text evidence="2 8">Belongs to the glycosyltransferase 92 family.</text>
</comment>
<evidence type="ECO:0000256" key="1">
    <source>
        <dbReference type="ARBA" id="ARBA00004167"/>
    </source>
</evidence>
<feature type="transmembrane region" description="Helical" evidence="8">
    <location>
        <begin position="12"/>
        <end position="30"/>
    </location>
</feature>
<keyword evidence="10" id="KW-1185">Reference proteome</keyword>
<evidence type="ECO:0000256" key="7">
    <source>
        <dbReference type="ARBA" id="ARBA00023136"/>
    </source>
</evidence>